<proteinExistence type="predicted"/>
<reference evidence="1 2" key="1">
    <citation type="submission" date="2019-02" db="EMBL/GenBank/DDBJ databases">
        <title>Investigation of anaerobic lignin degradation for improved lignocellulosic biofuels.</title>
        <authorList>
            <person name="Deangelis K."/>
        </authorList>
    </citation>
    <scope>NUCLEOTIDE SEQUENCE [LARGE SCALE GENOMIC DNA]</scope>
    <source>
        <strain evidence="1 2">159R</strain>
    </source>
</reference>
<dbReference type="AlphaFoldDB" id="A0A4R1NFZ8"/>
<accession>A0A4R1NFZ8</accession>
<protein>
    <submittedName>
        <fullName evidence="1">Uncharacterized protein</fullName>
    </submittedName>
</protein>
<dbReference type="EMBL" id="SJOI01000001">
    <property type="protein sequence ID" value="TCL06413.1"/>
    <property type="molecule type" value="Genomic_DNA"/>
</dbReference>
<comment type="caution">
    <text evidence="1">The sequence shown here is derived from an EMBL/GenBank/DDBJ whole genome shotgun (WGS) entry which is preliminary data.</text>
</comment>
<keyword evidence="2" id="KW-1185">Reference proteome</keyword>
<name>A0A4R1NFZ8_9GAMM</name>
<evidence type="ECO:0000313" key="1">
    <source>
        <dbReference type="EMBL" id="TCL06413.1"/>
    </source>
</evidence>
<gene>
    <name evidence="1" type="ORF">EZJ58_4666</name>
</gene>
<dbReference type="Proteomes" id="UP000294555">
    <property type="component" value="Unassembled WGS sequence"/>
</dbReference>
<organism evidence="1 2">
    <name type="scientific">Sodalis ligni</name>
    <dbReference type="NCBI Taxonomy" id="2697027"/>
    <lineage>
        <taxon>Bacteria</taxon>
        <taxon>Pseudomonadati</taxon>
        <taxon>Pseudomonadota</taxon>
        <taxon>Gammaproteobacteria</taxon>
        <taxon>Enterobacterales</taxon>
        <taxon>Bruguierivoracaceae</taxon>
        <taxon>Sodalis</taxon>
    </lineage>
</organism>
<evidence type="ECO:0000313" key="2">
    <source>
        <dbReference type="Proteomes" id="UP000294555"/>
    </source>
</evidence>
<sequence>MNLFPAFLSRVNEAPKHKNAEIDNQGEKDTKPVSASAARMVEKLRSAGNTALKPLFMVKTFVVALAKSFMAFQAKLKFPGKTTSMPVKGKVPSDDPLLDMLKDPNSYKVTPEGVLSYLTNDGKSDLTDGNAKAVRDFLVANPDSDLFSSANIRIVNSGSSDGKTIPTSYKMIFAKPLPVSADRTISAFFIDGRAGTNGEFRGAHADRVIMGKDIGDKQWTFKSLAELCTKLTASPALNYKSKQTAHFLVKKLNELGEEQAVSYCKKIPQWALDLVEYDPATAEYFSKYAPDHSAKPTHTVDAGNPATDAAPVAAPRIVAAQAAQAPIAAPRTVAAQAAQAPVAAPRTVAAQAAQAPVTAPRTVAKAPVKVPAGNAGTSDGRKVRDLIKMFENNLVATEPQKKR</sequence>